<name>A0A1T4RZ45_9BACT</name>
<reference evidence="3" key="1">
    <citation type="submission" date="2017-02" db="EMBL/GenBank/DDBJ databases">
        <authorList>
            <person name="Varghese N."/>
            <person name="Submissions S."/>
        </authorList>
    </citation>
    <scope>NUCLEOTIDE SEQUENCE [LARGE SCALE GENOMIC DNA]</scope>
    <source>
        <strain evidence="3">ATCC BAA-34</strain>
    </source>
</reference>
<dbReference type="Gene3D" id="3.20.20.370">
    <property type="entry name" value="Glycoside hydrolase/deacetylase"/>
    <property type="match status" value="1"/>
</dbReference>
<dbReference type="GO" id="GO:0005975">
    <property type="term" value="P:carbohydrate metabolic process"/>
    <property type="evidence" value="ECO:0007669"/>
    <property type="project" value="InterPro"/>
</dbReference>
<dbReference type="InterPro" id="IPR022560">
    <property type="entry name" value="DUF3473"/>
</dbReference>
<keyword evidence="3" id="KW-1185">Reference proteome</keyword>
<dbReference type="PANTHER" id="PTHR47561:SF1">
    <property type="entry name" value="POLYSACCHARIDE DEACETYLASE FAMILY PROTEIN (AFU_ORTHOLOGUE AFUA_6G05030)"/>
    <property type="match status" value="1"/>
</dbReference>
<proteinExistence type="predicted"/>
<feature type="domain" description="NodB homology" evidence="1">
    <location>
        <begin position="21"/>
        <end position="235"/>
    </location>
</feature>
<evidence type="ECO:0000313" key="3">
    <source>
        <dbReference type="Proteomes" id="UP000190102"/>
    </source>
</evidence>
<dbReference type="Pfam" id="PF11959">
    <property type="entry name" value="DUF3473"/>
    <property type="match status" value="1"/>
</dbReference>
<dbReference type="EMBL" id="FUWR01000027">
    <property type="protein sequence ID" value="SKA21242.1"/>
    <property type="molecule type" value="Genomic_DNA"/>
</dbReference>
<dbReference type="STRING" id="115783.SAMN02745119_03160"/>
<organism evidence="2 3">
    <name type="scientific">Trichlorobacter thiogenes</name>
    <dbReference type="NCBI Taxonomy" id="115783"/>
    <lineage>
        <taxon>Bacteria</taxon>
        <taxon>Pseudomonadati</taxon>
        <taxon>Thermodesulfobacteriota</taxon>
        <taxon>Desulfuromonadia</taxon>
        <taxon>Geobacterales</taxon>
        <taxon>Geobacteraceae</taxon>
        <taxon>Trichlorobacter</taxon>
    </lineage>
</organism>
<dbReference type="PANTHER" id="PTHR47561">
    <property type="entry name" value="POLYSACCHARIDE DEACETYLASE FAMILY PROTEIN (AFU_ORTHOLOGUE AFUA_6G05030)"/>
    <property type="match status" value="1"/>
</dbReference>
<dbReference type="InterPro" id="IPR045235">
    <property type="entry name" value="PuuE_HpPgdA-like"/>
</dbReference>
<dbReference type="SUPFAM" id="SSF88713">
    <property type="entry name" value="Glycoside hydrolase/deacetylase"/>
    <property type="match status" value="1"/>
</dbReference>
<dbReference type="Pfam" id="PF01522">
    <property type="entry name" value="Polysacc_deac_1"/>
    <property type="match status" value="1"/>
</dbReference>
<dbReference type="GO" id="GO:0016810">
    <property type="term" value="F:hydrolase activity, acting on carbon-nitrogen (but not peptide) bonds"/>
    <property type="evidence" value="ECO:0007669"/>
    <property type="project" value="InterPro"/>
</dbReference>
<gene>
    <name evidence="2" type="ORF">SAMN02745119_03160</name>
</gene>
<protein>
    <submittedName>
        <fullName evidence="2">Polysaccharide deacetylase family protein, PEP-CTERM locus subfamily</fullName>
    </submittedName>
</protein>
<dbReference type="AlphaFoldDB" id="A0A1T4RZ45"/>
<sequence>MTLSGCSALTIDVEDWYHVCGIGQQTVPPRHSWRVAQNVEKIVALLEQNQIKATFFMLGSVAKAIPELAPMIVAKGHEIASHGYSHTLLTDMDKQQFLDELRRTEQVLIEQTGKRPVGYRAPQWSVSPETPWVDELLAESGYLYDSSRNPLPFVGDAAAPRYPYRIDTPCGSLWEVPPLVTKTSLVSLPTGGGWGFRLFPLGLISATIEAYMRDAAPAVLYLHPREIDPDGPRLQLPLFKRFLAYGMRTDATSRLANLLQRYCFMTLEEMVRQWQPAS</sequence>
<dbReference type="InterPro" id="IPR002509">
    <property type="entry name" value="NODB_dom"/>
</dbReference>
<evidence type="ECO:0000313" key="2">
    <source>
        <dbReference type="EMBL" id="SKA21242.1"/>
    </source>
</evidence>
<dbReference type="CDD" id="cd10941">
    <property type="entry name" value="CE4_PuuE_HpPgdA_like_2"/>
    <property type="match status" value="1"/>
</dbReference>
<dbReference type="InterPro" id="IPR011330">
    <property type="entry name" value="Glyco_hydro/deAcase_b/a-brl"/>
</dbReference>
<dbReference type="OrthoDB" id="5352625at2"/>
<accession>A0A1T4RZ45</accession>
<evidence type="ECO:0000259" key="1">
    <source>
        <dbReference type="PROSITE" id="PS51677"/>
    </source>
</evidence>
<dbReference type="Proteomes" id="UP000190102">
    <property type="component" value="Unassembled WGS sequence"/>
</dbReference>
<dbReference type="PROSITE" id="PS51677">
    <property type="entry name" value="NODB"/>
    <property type="match status" value="1"/>
</dbReference>